<reference evidence="2" key="1">
    <citation type="submission" date="2023-01" db="EMBL/GenBank/DDBJ databases">
        <title>The growth and conidiation of Purpureocillium lavendulum are regulated by nitrogen source and histone H3K14 acetylation.</title>
        <authorList>
            <person name="Tang P."/>
            <person name="Han J."/>
            <person name="Zhang C."/>
            <person name="Tang P."/>
            <person name="Qi F."/>
            <person name="Zhang K."/>
            <person name="Liang L."/>
        </authorList>
    </citation>
    <scope>NUCLEOTIDE SEQUENCE</scope>
    <source>
        <strain evidence="2">YMF1.00683</strain>
    </source>
</reference>
<evidence type="ECO:0000313" key="2">
    <source>
        <dbReference type="EMBL" id="KAJ6440866.1"/>
    </source>
</evidence>
<dbReference type="EMBL" id="JAQHRD010000005">
    <property type="protein sequence ID" value="KAJ6440866.1"/>
    <property type="molecule type" value="Genomic_DNA"/>
</dbReference>
<organism evidence="2 3">
    <name type="scientific">Purpureocillium lavendulum</name>
    <dbReference type="NCBI Taxonomy" id="1247861"/>
    <lineage>
        <taxon>Eukaryota</taxon>
        <taxon>Fungi</taxon>
        <taxon>Dikarya</taxon>
        <taxon>Ascomycota</taxon>
        <taxon>Pezizomycotina</taxon>
        <taxon>Sordariomycetes</taxon>
        <taxon>Hypocreomycetidae</taxon>
        <taxon>Hypocreales</taxon>
        <taxon>Ophiocordycipitaceae</taxon>
        <taxon>Purpureocillium</taxon>
    </lineage>
</organism>
<sequence length="98" mass="10538">MWASTSEPPAAPRLHDHSRSSPIALVLAVPGRAKTTTTTTSTHAPAHGYDSAVKAMLRNKAFTVLQKTYDDSYLSCSTAVYYESQVANPLPTAPQSVF</sequence>
<dbReference type="AlphaFoldDB" id="A0AB34FPT9"/>
<feature type="region of interest" description="Disordered" evidence="1">
    <location>
        <begin position="1"/>
        <end position="21"/>
    </location>
</feature>
<dbReference type="Proteomes" id="UP001163105">
    <property type="component" value="Unassembled WGS sequence"/>
</dbReference>
<keyword evidence="3" id="KW-1185">Reference proteome</keyword>
<gene>
    <name evidence="2" type="ORF">O9K51_06658</name>
</gene>
<accession>A0AB34FPT9</accession>
<name>A0AB34FPT9_9HYPO</name>
<evidence type="ECO:0000256" key="1">
    <source>
        <dbReference type="SAM" id="MobiDB-lite"/>
    </source>
</evidence>
<proteinExistence type="predicted"/>
<protein>
    <submittedName>
        <fullName evidence="2">AAA family ATPase</fullName>
    </submittedName>
</protein>
<comment type="caution">
    <text evidence="2">The sequence shown here is derived from an EMBL/GenBank/DDBJ whole genome shotgun (WGS) entry which is preliminary data.</text>
</comment>
<evidence type="ECO:0000313" key="3">
    <source>
        <dbReference type="Proteomes" id="UP001163105"/>
    </source>
</evidence>